<accession>A0A1G8PV80</accession>
<organism evidence="1 2">
    <name type="scientific">Salipiger marinus</name>
    <dbReference type="NCBI Taxonomy" id="555512"/>
    <lineage>
        <taxon>Bacteria</taxon>
        <taxon>Pseudomonadati</taxon>
        <taxon>Pseudomonadota</taxon>
        <taxon>Alphaproteobacteria</taxon>
        <taxon>Rhodobacterales</taxon>
        <taxon>Roseobacteraceae</taxon>
        <taxon>Salipiger</taxon>
    </lineage>
</organism>
<keyword evidence="2" id="KW-1185">Reference proteome</keyword>
<dbReference type="EMBL" id="FNEJ01000013">
    <property type="protein sequence ID" value="SDI96377.1"/>
    <property type="molecule type" value="Genomic_DNA"/>
</dbReference>
<dbReference type="STRING" id="555512.SAMN04487993_1013139"/>
<protein>
    <submittedName>
        <fullName evidence="1">Uncharacterized protein</fullName>
    </submittedName>
</protein>
<proteinExistence type="predicted"/>
<gene>
    <name evidence="1" type="ORF">SAMN04487993_1013139</name>
</gene>
<evidence type="ECO:0000313" key="1">
    <source>
        <dbReference type="EMBL" id="SDI96377.1"/>
    </source>
</evidence>
<reference evidence="1 2" key="1">
    <citation type="submission" date="2016-10" db="EMBL/GenBank/DDBJ databases">
        <authorList>
            <person name="de Groot N.N."/>
        </authorList>
    </citation>
    <scope>NUCLEOTIDE SEQUENCE [LARGE SCALE GENOMIC DNA]</scope>
    <source>
        <strain evidence="1 2">DSM 26424</strain>
    </source>
</reference>
<dbReference type="RefSeq" id="WP_089848785.1">
    <property type="nucleotide sequence ID" value="NZ_FNEJ01000013.1"/>
</dbReference>
<dbReference type="Proteomes" id="UP000199093">
    <property type="component" value="Unassembled WGS sequence"/>
</dbReference>
<dbReference type="AlphaFoldDB" id="A0A1G8PV80"/>
<sequence>MTAAPEDIDLHAEIAFLLEAVPAEDQPDTMRKLVERTGGLWLVPEDAPGVTHYHELMVGGICATGSTMSEAVGNYLELAAGKGSRTAATTHETTVPTLREARATLADAAHHAPGDVLTACMVIEDQTDDPAEAAQPRDLRAVLECQA</sequence>
<evidence type="ECO:0000313" key="2">
    <source>
        <dbReference type="Proteomes" id="UP000199093"/>
    </source>
</evidence>
<name>A0A1G8PV80_9RHOB</name>